<organism evidence="2 3">
    <name type="scientific">Vitis vinifera</name>
    <name type="common">Grape</name>
    <dbReference type="NCBI Taxonomy" id="29760"/>
    <lineage>
        <taxon>Eukaryota</taxon>
        <taxon>Viridiplantae</taxon>
        <taxon>Streptophyta</taxon>
        <taxon>Embryophyta</taxon>
        <taxon>Tracheophyta</taxon>
        <taxon>Spermatophyta</taxon>
        <taxon>Magnoliopsida</taxon>
        <taxon>eudicotyledons</taxon>
        <taxon>Gunneridae</taxon>
        <taxon>Pentapetalae</taxon>
        <taxon>rosids</taxon>
        <taxon>Vitales</taxon>
        <taxon>Vitaceae</taxon>
        <taxon>Viteae</taxon>
        <taxon>Vitis</taxon>
    </lineage>
</organism>
<gene>
    <name evidence="2" type="primary">VvCHDp000001_934</name>
    <name evidence="2" type="ORF">CK203_034029</name>
</gene>
<dbReference type="PANTHER" id="PTHR33116:SF78">
    <property type="entry name" value="OS12G0587133 PROTEIN"/>
    <property type="match status" value="1"/>
</dbReference>
<evidence type="ECO:0000313" key="2">
    <source>
        <dbReference type="EMBL" id="RVW94050.1"/>
    </source>
</evidence>
<evidence type="ECO:0000259" key="1">
    <source>
        <dbReference type="Pfam" id="PF00078"/>
    </source>
</evidence>
<dbReference type="Proteomes" id="UP000288805">
    <property type="component" value="Unassembled WGS sequence"/>
</dbReference>
<sequence>MVVFQLNKEKAPGPDGFTIAVYQECWDVIKEDLIRVFLEFHTNGVINQSTNATFIALVPKKNAVLIANEVVDEKRRSREEGIVFKIDFEKAYDHVDWGFLDHVLQRKGFSQKWRSWIRGCLSSSSFAILVNGNAKGWVKASRGLRQGDPLCPFLFTLVADVLSRLLFRAEETGLTEGFSVGRIGQEQVSGLKINLEKSTISGLPLGGNPKTIGFWDPVVERISRRLDGWKKAYLSLGGRITLIQSCLSHIPSYFLSLFKIPASIASKIEKMQRNFLWSGAGEGKKDHLVRWEVVSRLKELGGLGFGKISLRNIALLGKWLWRFPRERSGLWHKVIVSIYGTHPNGWDANMVVRWSHRCPWKTIAQVFQEFSPLFA</sequence>
<proteinExistence type="predicted"/>
<feature type="domain" description="Reverse transcriptase" evidence="1">
    <location>
        <begin position="71"/>
        <end position="166"/>
    </location>
</feature>
<comment type="caution">
    <text evidence="2">The sequence shown here is derived from an EMBL/GenBank/DDBJ whole genome shotgun (WGS) entry which is preliminary data.</text>
</comment>
<dbReference type="Pfam" id="PF00078">
    <property type="entry name" value="RVT_1"/>
    <property type="match status" value="1"/>
</dbReference>
<evidence type="ECO:0000313" key="3">
    <source>
        <dbReference type="Proteomes" id="UP000288805"/>
    </source>
</evidence>
<reference evidence="2 3" key="1">
    <citation type="journal article" date="2018" name="PLoS Genet.">
        <title>Population sequencing reveals clonal diversity and ancestral inbreeding in the grapevine cultivar Chardonnay.</title>
        <authorList>
            <person name="Roach M.J."/>
            <person name="Johnson D.L."/>
            <person name="Bohlmann J."/>
            <person name="van Vuuren H.J."/>
            <person name="Jones S.J."/>
            <person name="Pretorius I.S."/>
            <person name="Schmidt S.A."/>
            <person name="Borneman A.R."/>
        </authorList>
    </citation>
    <scope>NUCLEOTIDE SEQUENCE [LARGE SCALE GENOMIC DNA]</scope>
    <source>
        <strain evidence="3">cv. Chardonnay</strain>
        <tissue evidence="2">Leaf</tissue>
    </source>
</reference>
<accession>A0A438IBF1</accession>
<dbReference type="EMBL" id="QGNW01000125">
    <property type="protein sequence ID" value="RVW94050.1"/>
    <property type="molecule type" value="Genomic_DNA"/>
</dbReference>
<dbReference type="AlphaFoldDB" id="A0A438IBF1"/>
<protein>
    <submittedName>
        <fullName evidence="2">Putative ribonuclease H protein</fullName>
    </submittedName>
</protein>
<name>A0A438IBF1_VITVI</name>
<dbReference type="InterPro" id="IPR000477">
    <property type="entry name" value="RT_dom"/>
</dbReference>
<dbReference type="InterPro" id="IPR043502">
    <property type="entry name" value="DNA/RNA_pol_sf"/>
</dbReference>
<dbReference type="SUPFAM" id="SSF56672">
    <property type="entry name" value="DNA/RNA polymerases"/>
    <property type="match status" value="1"/>
</dbReference>
<dbReference type="PANTHER" id="PTHR33116">
    <property type="entry name" value="REVERSE TRANSCRIPTASE ZINC-BINDING DOMAIN-CONTAINING PROTEIN-RELATED-RELATED"/>
    <property type="match status" value="1"/>
</dbReference>